<dbReference type="PANTHER" id="PTHR14002">
    <property type="entry name" value="ENDOGLIN/TGF-BETA RECEPTOR TYPE III"/>
    <property type="match status" value="1"/>
</dbReference>
<proteinExistence type="predicted"/>
<dbReference type="Pfam" id="PF23344">
    <property type="entry name" value="ZP-N"/>
    <property type="match status" value="1"/>
</dbReference>
<name>A0ABN7SRD2_OIKDI</name>
<dbReference type="InterPro" id="IPR055356">
    <property type="entry name" value="ZP-N"/>
</dbReference>
<dbReference type="PANTHER" id="PTHR14002:SF54">
    <property type="entry name" value="ZONA PELLUCIDA SPERM-BINDING PROTEIN 2"/>
    <property type="match status" value="1"/>
</dbReference>
<dbReference type="InterPro" id="IPR042235">
    <property type="entry name" value="ZP-C_dom"/>
</dbReference>
<gene>
    <name evidence="6" type="ORF">OKIOD_LOCUS9943</name>
</gene>
<organism evidence="6 7">
    <name type="scientific">Oikopleura dioica</name>
    <name type="common">Tunicate</name>
    <dbReference type="NCBI Taxonomy" id="34765"/>
    <lineage>
        <taxon>Eukaryota</taxon>
        <taxon>Metazoa</taxon>
        <taxon>Chordata</taxon>
        <taxon>Tunicata</taxon>
        <taxon>Appendicularia</taxon>
        <taxon>Copelata</taxon>
        <taxon>Oikopleuridae</taxon>
        <taxon>Oikopleura</taxon>
    </lineage>
</organism>
<evidence type="ECO:0000256" key="1">
    <source>
        <dbReference type="ARBA" id="ARBA00022729"/>
    </source>
</evidence>
<dbReference type="SMART" id="SM00241">
    <property type="entry name" value="ZP"/>
    <property type="match status" value="1"/>
</dbReference>
<evidence type="ECO:0000256" key="2">
    <source>
        <dbReference type="ARBA" id="ARBA00023157"/>
    </source>
</evidence>
<keyword evidence="7" id="KW-1185">Reference proteome</keyword>
<dbReference type="Gene3D" id="2.60.40.3210">
    <property type="entry name" value="Zona pellucida, ZP-N domain"/>
    <property type="match status" value="1"/>
</dbReference>
<dbReference type="Proteomes" id="UP001158576">
    <property type="component" value="Chromosome 1"/>
</dbReference>
<evidence type="ECO:0000256" key="4">
    <source>
        <dbReference type="SAM" id="SignalP"/>
    </source>
</evidence>
<feature type="domain" description="ZP" evidence="5">
    <location>
        <begin position="41"/>
        <end position="301"/>
    </location>
</feature>
<evidence type="ECO:0000313" key="7">
    <source>
        <dbReference type="Proteomes" id="UP001158576"/>
    </source>
</evidence>
<sequence>MKSSSFALLFFSNGPSANAFSGDGSGEEPCEYVFENSTEIICDPMERGVRISKCGLEPTPFTIDDLYMESTACRAVDGDDGWYYFLVDNTDCSANRNVNDTHISYSAAIMGSVGATVNNKISRVRNFGLDFTCDLLVDYVISAIPVTAKLHFIEMEVDENSGSFPVSMAIYEDESFSAERADGDVVTVPDPVHLAVHVDNQSSLNIVTQLVNCWATPDNNADNPIRFPFIENSCGLDSELYEYETLEVLANGEATSARFAIDSFLFDASEESPVFFHCEVRLCDADIENCVPDCSTDAGRKRRSADDSNSAVLSSKPVTIRRH</sequence>
<dbReference type="InterPro" id="IPR055355">
    <property type="entry name" value="ZP-C"/>
</dbReference>
<dbReference type="PROSITE" id="PS51034">
    <property type="entry name" value="ZP_2"/>
    <property type="match status" value="1"/>
</dbReference>
<evidence type="ECO:0000313" key="6">
    <source>
        <dbReference type="EMBL" id="CAG5104283.1"/>
    </source>
</evidence>
<dbReference type="EMBL" id="OU015566">
    <property type="protein sequence ID" value="CAG5104283.1"/>
    <property type="molecule type" value="Genomic_DNA"/>
</dbReference>
<dbReference type="Gene3D" id="2.60.40.4100">
    <property type="entry name" value="Zona pellucida, ZP-C domain"/>
    <property type="match status" value="1"/>
</dbReference>
<keyword evidence="1 4" id="KW-0732">Signal</keyword>
<feature type="chain" id="PRO_5045627971" evidence="4">
    <location>
        <begin position="20"/>
        <end position="323"/>
    </location>
</feature>
<accession>A0ABN7SRD2</accession>
<dbReference type="InterPro" id="IPR001507">
    <property type="entry name" value="ZP_dom"/>
</dbReference>
<feature type="region of interest" description="Disordered" evidence="3">
    <location>
        <begin position="298"/>
        <end position="323"/>
    </location>
</feature>
<protein>
    <submittedName>
        <fullName evidence="6">Oidioi.mRNA.OKI2018_I69.chr1.g1178.t1.cds</fullName>
    </submittedName>
</protein>
<keyword evidence="2" id="KW-1015">Disulfide bond</keyword>
<feature type="compositionally biased region" description="Polar residues" evidence="3">
    <location>
        <begin position="307"/>
        <end position="317"/>
    </location>
</feature>
<evidence type="ECO:0000259" key="5">
    <source>
        <dbReference type="PROSITE" id="PS51034"/>
    </source>
</evidence>
<feature type="signal peptide" evidence="4">
    <location>
        <begin position="1"/>
        <end position="19"/>
    </location>
</feature>
<reference evidence="6 7" key="1">
    <citation type="submission" date="2021-04" db="EMBL/GenBank/DDBJ databases">
        <authorList>
            <person name="Bliznina A."/>
        </authorList>
    </citation>
    <scope>NUCLEOTIDE SEQUENCE [LARGE SCALE GENOMIC DNA]</scope>
</reference>
<dbReference type="Pfam" id="PF00100">
    <property type="entry name" value="Zona_pellucida"/>
    <property type="match status" value="1"/>
</dbReference>
<evidence type="ECO:0000256" key="3">
    <source>
        <dbReference type="SAM" id="MobiDB-lite"/>
    </source>
</evidence>